<comment type="similarity">
    <text evidence="2">Belongs to the MmpS family.</text>
</comment>
<evidence type="ECO:0000313" key="10">
    <source>
        <dbReference type="Proteomes" id="UP000185124"/>
    </source>
</evidence>
<dbReference type="RefSeq" id="WP_084757528.1">
    <property type="nucleotide sequence ID" value="NZ_FSQT01000002.1"/>
</dbReference>
<dbReference type="Pfam" id="PF05423">
    <property type="entry name" value="Mycobact_memb"/>
    <property type="match status" value="1"/>
</dbReference>
<keyword evidence="5 8" id="KW-1133">Transmembrane helix</keyword>
<dbReference type="OrthoDB" id="3406002at2"/>
<gene>
    <name evidence="9" type="ORF">SAMN04489832_3970</name>
</gene>
<keyword evidence="10" id="KW-1185">Reference proteome</keyword>
<evidence type="ECO:0000256" key="8">
    <source>
        <dbReference type="SAM" id="Phobius"/>
    </source>
</evidence>
<protein>
    <submittedName>
        <fullName evidence="9">Membrane protein</fullName>
    </submittedName>
</protein>
<dbReference type="InterPro" id="IPR008693">
    <property type="entry name" value="MmpS"/>
</dbReference>
<keyword evidence="6 8" id="KW-0472">Membrane</keyword>
<feature type="compositionally biased region" description="Pro residues" evidence="7">
    <location>
        <begin position="7"/>
        <end position="18"/>
    </location>
</feature>
<comment type="subcellular location">
    <subcellularLocation>
        <location evidence="1">Cell membrane</location>
    </subcellularLocation>
</comment>
<sequence length="200" mass="19988">MSEGPSPSVPSTPAPNPGAVPRSGDPAPQPGHTGSGAGERRSRRAVTGAVLAAALLLGGGIGGYSFLRPADQPREDDPAASGARNADASSTAATPAPTLSVGPATTPSAGPVQTEVVYEVTGQGPADILYYDANGEGIWLSGATLPWRTSIHTDRRDHVMVQAGKTAGSGERIACSVTVGGGKPVTEETGSAGWRTSCFG</sequence>
<evidence type="ECO:0000256" key="1">
    <source>
        <dbReference type="ARBA" id="ARBA00004236"/>
    </source>
</evidence>
<evidence type="ECO:0000256" key="7">
    <source>
        <dbReference type="SAM" id="MobiDB-lite"/>
    </source>
</evidence>
<name>A0A1N5ZGA6_9ACTN</name>
<evidence type="ECO:0000256" key="5">
    <source>
        <dbReference type="ARBA" id="ARBA00022989"/>
    </source>
</evidence>
<dbReference type="InterPro" id="IPR038468">
    <property type="entry name" value="MmpS_C"/>
</dbReference>
<evidence type="ECO:0000256" key="2">
    <source>
        <dbReference type="ARBA" id="ARBA00007531"/>
    </source>
</evidence>
<dbReference type="Gene3D" id="2.60.40.2880">
    <property type="entry name" value="MmpS1-5, C-terminal soluble domain"/>
    <property type="match status" value="1"/>
</dbReference>
<organism evidence="9 10">
    <name type="scientific">Micromonospora cremea</name>
    <dbReference type="NCBI Taxonomy" id="709881"/>
    <lineage>
        <taxon>Bacteria</taxon>
        <taxon>Bacillati</taxon>
        <taxon>Actinomycetota</taxon>
        <taxon>Actinomycetes</taxon>
        <taxon>Micromonosporales</taxon>
        <taxon>Micromonosporaceae</taxon>
        <taxon>Micromonospora</taxon>
    </lineage>
</organism>
<keyword evidence="3" id="KW-1003">Cell membrane</keyword>
<accession>A0A1N5ZGA6</accession>
<dbReference type="Proteomes" id="UP000185124">
    <property type="component" value="Unassembled WGS sequence"/>
</dbReference>
<feature type="compositionally biased region" description="Low complexity" evidence="7">
    <location>
        <begin position="88"/>
        <end position="98"/>
    </location>
</feature>
<evidence type="ECO:0000256" key="4">
    <source>
        <dbReference type="ARBA" id="ARBA00022692"/>
    </source>
</evidence>
<proteinExistence type="inferred from homology"/>
<evidence type="ECO:0000256" key="6">
    <source>
        <dbReference type="ARBA" id="ARBA00023136"/>
    </source>
</evidence>
<feature type="region of interest" description="Disordered" evidence="7">
    <location>
        <begin position="68"/>
        <end position="109"/>
    </location>
</feature>
<feature type="region of interest" description="Disordered" evidence="7">
    <location>
        <begin position="1"/>
        <end position="45"/>
    </location>
</feature>
<reference evidence="10" key="1">
    <citation type="submission" date="2016-12" db="EMBL/GenBank/DDBJ databases">
        <authorList>
            <person name="Varghese N."/>
            <person name="Submissions S."/>
        </authorList>
    </citation>
    <scope>NUCLEOTIDE SEQUENCE [LARGE SCALE GENOMIC DNA]</scope>
    <source>
        <strain evidence="10">DSM 45599</strain>
    </source>
</reference>
<dbReference type="GO" id="GO:0005886">
    <property type="term" value="C:plasma membrane"/>
    <property type="evidence" value="ECO:0007669"/>
    <property type="project" value="UniProtKB-SubCell"/>
</dbReference>
<feature type="transmembrane region" description="Helical" evidence="8">
    <location>
        <begin position="45"/>
        <end position="67"/>
    </location>
</feature>
<keyword evidence="4 8" id="KW-0812">Transmembrane</keyword>
<evidence type="ECO:0000313" key="9">
    <source>
        <dbReference type="EMBL" id="SIN20784.1"/>
    </source>
</evidence>
<dbReference type="EMBL" id="FSQT01000002">
    <property type="protein sequence ID" value="SIN20784.1"/>
    <property type="molecule type" value="Genomic_DNA"/>
</dbReference>
<dbReference type="AlphaFoldDB" id="A0A1N5ZGA6"/>
<evidence type="ECO:0000256" key="3">
    <source>
        <dbReference type="ARBA" id="ARBA00022475"/>
    </source>
</evidence>